<protein>
    <recommendedName>
        <fullName evidence="2">Structural maintenance of chromosomes protein 5</fullName>
    </recommendedName>
</protein>
<reference evidence="5 6" key="1">
    <citation type="submission" date="2015-09" db="EMBL/GenBank/DDBJ databases">
        <title>Draft genome of the scarab beetle Oryctes borbonicus.</title>
        <authorList>
            <person name="Meyer J.M."/>
            <person name="Markov G.V."/>
            <person name="Baskaran P."/>
            <person name="Herrmann M."/>
            <person name="Sommer R.J."/>
            <person name="Roedelsperger C."/>
        </authorList>
    </citation>
    <scope>NUCLEOTIDE SEQUENCE [LARGE SCALE GENOMIC DNA]</scope>
    <source>
        <strain evidence="5">OB123</strain>
        <tissue evidence="5">Whole animal</tissue>
    </source>
</reference>
<dbReference type="GO" id="GO:0016887">
    <property type="term" value="F:ATP hydrolysis activity"/>
    <property type="evidence" value="ECO:0007669"/>
    <property type="project" value="InterPro"/>
</dbReference>
<keyword evidence="6" id="KW-1185">Reference proteome</keyword>
<dbReference type="Proteomes" id="UP000051574">
    <property type="component" value="Unassembled WGS sequence"/>
</dbReference>
<proteinExistence type="inferred from homology"/>
<dbReference type="OrthoDB" id="10254973at2759"/>
<evidence type="ECO:0000256" key="2">
    <source>
        <dbReference type="ARBA" id="ARBA00018687"/>
    </source>
</evidence>
<evidence type="ECO:0000313" key="6">
    <source>
        <dbReference type="Proteomes" id="UP000051574"/>
    </source>
</evidence>
<gene>
    <name evidence="5" type="ORF">AMK59_7516</name>
</gene>
<feature type="domain" description="Rad50/SbcC-type AAA" evidence="4">
    <location>
        <begin position="12"/>
        <end position="197"/>
    </location>
</feature>
<dbReference type="GO" id="GO:0003697">
    <property type="term" value="F:single-stranded DNA binding"/>
    <property type="evidence" value="ECO:0007669"/>
    <property type="project" value="TreeGrafter"/>
</dbReference>
<accession>A0A0T6AVL4</accession>
<feature type="non-terminal residue" evidence="5">
    <location>
        <position position="236"/>
    </location>
</feature>
<dbReference type="GO" id="GO:0030915">
    <property type="term" value="C:Smc5-Smc6 complex"/>
    <property type="evidence" value="ECO:0007669"/>
    <property type="project" value="TreeGrafter"/>
</dbReference>
<dbReference type="Gene3D" id="3.40.50.300">
    <property type="entry name" value="P-loop containing nucleotide triphosphate hydrolases"/>
    <property type="match status" value="1"/>
</dbReference>
<dbReference type="GO" id="GO:0005634">
    <property type="term" value="C:nucleus"/>
    <property type="evidence" value="ECO:0007669"/>
    <property type="project" value="TreeGrafter"/>
</dbReference>
<dbReference type="SUPFAM" id="SSF52540">
    <property type="entry name" value="P-loop containing nucleoside triphosphate hydrolases"/>
    <property type="match status" value="1"/>
</dbReference>
<name>A0A0T6AVL4_9SCAR</name>
<evidence type="ECO:0000256" key="1">
    <source>
        <dbReference type="ARBA" id="ARBA00010171"/>
    </source>
</evidence>
<comment type="similarity">
    <text evidence="1">Belongs to the SMC family. SMC5 subfamily.</text>
</comment>
<keyword evidence="3" id="KW-0175">Coiled coil</keyword>
<comment type="caution">
    <text evidence="5">The sequence shown here is derived from an EMBL/GenBank/DDBJ whole genome shotgun (WGS) entry which is preliminary data.</text>
</comment>
<dbReference type="GO" id="GO:0000724">
    <property type="term" value="P:double-strand break repair via homologous recombination"/>
    <property type="evidence" value="ECO:0007669"/>
    <property type="project" value="TreeGrafter"/>
</dbReference>
<dbReference type="Pfam" id="PF13476">
    <property type="entry name" value="AAA_23"/>
    <property type="match status" value="1"/>
</dbReference>
<evidence type="ECO:0000259" key="4">
    <source>
        <dbReference type="Pfam" id="PF13476"/>
    </source>
</evidence>
<dbReference type="PANTHER" id="PTHR45916:SF1">
    <property type="entry name" value="STRUCTURAL MAINTENANCE OF CHROMOSOMES PROTEIN 5"/>
    <property type="match status" value="1"/>
</dbReference>
<sequence>MNKPGIILKICVTNFVTYTYAEMHPGPHLNMIVGSNGTGKSTIVAAIILGLGGNPKTVGRGSKVSEYIKHNCQQSRIDITLKSGDGSNSDTTVVTREFDLQDKSVWRINGSRVPQGDMLKHIKLYNIQVDNLCQFLPQDRVQDFAKMNKQELLKQTKKALCRDDLIEKQQNLIAKKDRHKAILETSSKRSKKLQEAKDANLRLESKVNNFNKRKKFLTVIKTIDRKIAWRKYELLA</sequence>
<dbReference type="AlphaFoldDB" id="A0A0T6AVL4"/>
<dbReference type="EMBL" id="LJIG01022730">
    <property type="protein sequence ID" value="KRT79012.1"/>
    <property type="molecule type" value="Genomic_DNA"/>
</dbReference>
<evidence type="ECO:0000313" key="5">
    <source>
        <dbReference type="EMBL" id="KRT79012.1"/>
    </source>
</evidence>
<dbReference type="InterPro" id="IPR027417">
    <property type="entry name" value="P-loop_NTPase"/>
</dbReference>
<evidence type="ECO:0000256" key="3">
    <source>
        <dbReference type="ARBA" id="ARBA00023054"/>
    </source>
</evidence>
<dbReference type="InterPro" id="IPR038729">
    <property type="entry name" value="Rad50/SbcC_AAA"/>
</dbReference>
<dbReference type="PANTHER" id="PTHR45916">
    <property type="entry name" value="STRUCTURAL MAINTENANCE OF CHROMOSOMES PROTEIN 5"/>
    <property type="match status" value="1"/>
</dbReference>
<organism evidence="5 6">
    <name type="scientific">Oryctes borbonicus</name>
    <dbReference type="NCBI Taxonomy" id="1629725"/>
    <lineage>
        <taxon>Eukaryota</taxon>
        <taxon>Metazoa</taxon>
        <taxon>Ecdysozoa</taxon>
        <taxon>Arthropoda</taxon>
        <taxon>Hexapoda</taxon>
        <taxon>Insecta</taxon>
        <taxon>Pterygota</taxon>
        <taxon>Neoptera</taxon>
        <taxon>Endopterygota</taxon>
        <taxon>Coleoptera</taxon>
        <taxon>Polyphaga</taxon>
        <taxon>Scarabaeiformia</taxon>
        <taxon>Scarabaeidae</taxon>
        <taxon>Dynastinae</taxon>
        <taxon>Oryctes</taxon>
    </lineage>
</organism>